<evidence type="ECO:0000256" key="5">
    <source>
        <dbReference type="SAM" id="Coils"/>
    </source>
</evidence>
<keyword evidence="5" id="KW-0175">Coiled coil</keyword>
<keyword evidence="2 6" id="KW-0812">Transmembrane</keyword>
<dbReference type="GO" id="GO:0005886">
    <property type="term" value="C:plasma membrane"/>
    <property type="evidence" value="ECO:0007669"/>
    <property type="project" value="InterPro"/>
</dbReference>
<evidence type="ECO:0000256" key="6">
    <source>
        <dbReference type="SAM" id="Phobius"/>
    </source>
</evidence>
<evidence type="ECO:0000256" key="4">
    <source>
        <dbReference type="ARBA" id="ARBA00023136"/>
    </source>
</evidence>
<comment type="caution">
    <text evidence="8">The sequence shown here is derived from an EMBL/GenBank/DDBJ whole genome shotgun (WGS) entry which is preliminary data.</text>
</comment>
<dbReference type="PANTHER" id="PTHR41335:SF1">
    <property type="entry name" value="MEMBRANE PROTEIN"/>
    <property type="match status" value="1"/>
</dbReference>
<evidence type="ECO:0000256" key="2">
    <source>
        <dbReference type="ARBA" id="ARBA00022692"/>
    </source>
</evidence>
<evidence type="ECO:0000313" key="8">
    <source>
        <dbReference type="EMBL" id="KRN56223.1"/>
    </source>
</evidence>
<dbReference type="PANTHER" id="PTHR41335">
    <property type="entry name" value="MEMBRANE PROTEIN-RELATED"/>
    <property type="match status" value="1"/>
</dbReference>
<feature type="coiled-coil region" evidence="5">
    <location>
        <begin position="86"/>
        <end position="120"/>
    </location>
</feature>
<evidence type="ECO:0000256" key="3">
    <source>
        <dbReference type="ARBA" id="ARBA00022989"/>
    </source>
</evidence>
<keyword evidence="1" id="KW-1003">Cell membrane</keyword>
<dbReference type="AlphaFoldDB" id="A0A0R2HU39"/>
<keyword evidence="4 6" id="KW-0472">Membrane</keyword>
<organism evidence="8 9">
    <name type="scientific">Carnobacterium divergens DSM 20623</name>
    <dbReference type="NCBI Taxonomy" id="1449336"/>
    <lineage>
        <taxon>Bacteria</taxon>
        <taxon>Bacillati</taxon>
        <taxon>Bacillota</taxon>
        <taxon>Bacilli</taxon>
        <taxon>Lactobacillales</taxon>
        <taxon>Carnobacteriaceae</taxon>
        <taxon>Carnobacterium</taxon>
    </lineage>
</organism>
<proteinExistence type="predicted"/>
<dbReference type="Pfam" id="PF06305">
    <property type="entry name" value="LapA_dom"/>
    <property type="match status" value="1"/>
</dbReference>
<dbReference type="InterPro" id="IPR010445">
    <property type="entry name" value="LapA_dom"/>
</dbReference>
<sequence length="134" mass="14867">MKNQWRLVVGIILVLIVALFAILNVSEVPVNFGFTKVEWPLIMVILGSLFVGAIAAVLVSTGSSIQLKKQVKQQGKELTTFDQKVAERTESLKAEYENKLAEKEIALAENKKKIDSLEQELVTKLTTPPTENTL</sequence>
<dbReference type="GeneID" id="89588714"/>
<dbReference type="eggNOG" id="COG5416">
    <property type="taxonomic scope" value="Bacteria"/>
</dbReference>
<reference evidence="8 9" key="1">
    <citation type="journal article" date="2015" name="Genome Announc.">
        <title>Expanding the biotechnology potential of lactobacilli through comparative genomics of 213 strains and associated genera.</title>
        <authorList>
            <person name="Sun Z."/>
            <person name="Harris H.M."/>
            <person name="McCann A."/>
            <person name="Guo C."/>
            <person name="Argimon S."/>
            <person name="Zhang W."/>
            <person name="Yang X."/>
            <person name="Jeffery I.B."/>
            <person name="Cooney J.C."/>
            <person name="Kagawa T.F."/>
            <person name="Liu W."/>
            <person name="Song Y."/>
            <person name="Salvetti E."/>
            <person name="Wrobel A."/>
            <person name="Rasinkangas P."/>
            <person name="Parkhill J."/>
            <person name="Rea M.C."/>
            <person name="O'Sullivan O."/>
            <person name="Ritari J."/>
            <person name="Douillard F.P."/>
            <person name="Paul Ross R."/>
            <person name="Yang R."/>
            <person name="Briner A.E."/>
            <person name="Felis G.E."/>
            <person name="de Vos W.M."/>
            <person name="Barrangou R."/>
            <person name="Klaenhammer T.R."/>
            <person name="Caufield P.W."/>
            <person name="Cui Y."/>
            <person name="Zhang H."/>
            <person name="O'Toole P.W."/>
        </authorList>
    </citation>
    <scope>NUCLEOTIDE SEQUENCE [LARGE SCALE GENOMIC DNA]</scope>
    <source>
        <strain evidence="8 9">DSM 20623</strain>
    </source>
</reference>
<keyword evidence="3 6" id="KW-1133">Transmembrane helix</keyword>
<dbReference type="PATRIC" id="fig|1449336.4.peg.1365"/>
<name>A0A0R2HU39_CARDV</name>
<evidence type="ECO:0000259" key="7">
    <source>
        <dbReference type="Pfam" id="PF06305"/>
    </source>
</evidence>
<protein>
    <recommendedName>
        <fullName evidence="7">Lipopolysaccharide assembly protein A domain-containing protein</fullName>
    </recommendedName>
</protein>
<evidence type="ECO:0000313" key="9">
    <source>
        <dbReference type="Proteomes" id="UP000051658"/>
    </source>
</evidence>
<accession>A0A0R2HU39</accession>
<gene>
    <name evidence="8" type="ORF">IV74_GL001335</name>
</gene>
<dbReference type="Proteomes" id="UP000051658">
    <property type="component" value="Unassembled WGS sequence"/>
</dbReference>
<feature type="domain" description="Lipopolysaccharide assembly protein A" evidence="7">
    <location>
        <begin position="24"/>
        <end position="84"/>
    </location>
</feature>
<dbReference type="EMBL" id="JQBS01000032">
    <property type="protein sequence ID" value="KRN56223.1"/>
    <property type="molecule type" value="Genomic_DNA"/>
</dbReference>
<evidence type="ECO:0000256" key="1">
    <source>
        <dbReference type="ARBA" id="ARBA00022475"/>
    </source>
</evidence>
<feature type="transmembrane region" description="Helical" evidence="6">
    <location>
        <begin position="7"/>
        <end position="25"/>
    </location>
</feature>
<dbReference type="RefSeq" id="WP_034570102.1">
    <property type="nucleotide sequence ID" value="NZ_JQBS01000032.1"/>
</dbReference>
<feature type="transmembrane region" description="Helical" evidence="6">
    <location>
        <begin position="37"/>
        <end position="59"/>
    </location>
</feature>
<keyword evidence="9" id="KW-1185">Reference proteome</keyword>